<sequence>MPSPRCRCPRHREPAVVPLSPSATAHPYLRGGSRIACKVALLEGMLNTFKEFQGDCHRNYKKYSDSEEARANPPHLLMRRDENLHFFCDHYMSRAFHEQSQTNKAAR</sequence>
<dbReference type="EMBL" id="SSTD01000605">
    <property type="protein sequence ID" value="TYK30438.1"/>
    <property type="molecule type" value="Genomic_DNA"/>
</dbReference>
<dbReference type="EMBL" id="SSTE01019881">
    <property type="protein sequence ID" value="KAA0035965.1"/>
    <property type="molecule type" value="Genomic_DNA"/>
</dbReference>
<gene>
    <name evidence="2" type="ORF">E5676_scaffold349G00480</name>
    <name evidence="1" type="ORF">E6C27_scaffold56G001720</name>
</gene>
<evidence type="ECO:0000313" key="2">
    <source>
        <dbReference type="EMBL" id="TYK30438.1"/>
    </source>
</evidence>
<proteinExistence type="predicted"/>
<evidence type="ECO:0000313" key="1">
    <source>
        <dbReference type="EMBL" id="KAA0035965.1"/>
    </source>
</evidence>
<evidence type="ECO:0000313" key="3">
    <source>
        <dbReference type="Proteomes" id="UP000321393"/>
    </source>
</evidence>
<evidence type="ECO:0000313" key="4">
    <source>
        <dbReference type="Proteomes" id="UP000321947"/>
    </source>
</evidence>
<comment type="caution">
    <text evidence="1">The sequence shown here is derived from an EMBL/GenBank/DDBJ whole genome shotgun (WGS) entry which is preliminary data.</text>
</comment>
<dbReference type="Proteomes" id="UP000321947">
    <property type="component" value="Unassembled WGS sequence"/>
</dbReference>
<dbReference type="AlphaFoldDB" id="A0A5A7T3B6"/>
<name>A0A5A7T3B6_CUCMM</name>
<dbReference type="Proteomes" id="UP000321393">
    <property type="component" value="Unassembled WGS sequence"/>
</dbReference>
<organism evidence="1 3">
    <name type="scientific">Cucumis melo var. makuwa</name>
    <name type="common">Oriental melon</name>
    <dbReference type="NCBI Taxonomy" id="1194695"/>
    <lineage>
        <taxon>Eukaryota</taxon>
        <taxon>Viridiplantae</taxon>
        <taxon>Streptophyta</taxon>
        <taxon>Embryophyta</taxon>
        <taxon>Tracheophyta</taxon>
        <taxon>Spermatophyta</taxon>
        <taxon>Magnoliopsida</taxon>
        <taxon>eudicotyledons</taxon>
        <taxon>Gunneridae</taxon>
        <taxon>Pentapetalae</taxon>
        <taxon>rosids</taxon>
        <taxon>fabids</taxon>
        <taxon>Cucurbitales</taxon>
        <taxon>Cucurbitaceae</taxon>
        <taxon>Benincaseae</taxon>
        <taxon>Cucumis</taxon>
    </lineage>
</organism>
<accession>A0A5A7T3B6</accession>
<reference evidence="3 4" key="1">
    <citation type="submission" date="2019-08" db="EMBL/GenBank/DDBJ databases">
        <title>Draft genome sequences of two oriental melons (Cucumis melo L. var makuwa).</title>
        <authorList>
            <person name="Kwon S.-Y."/>
        </authorList>
    </citation>
    <scope>NUCLEOTIDE SEQUENCE [LARGE SCALE GENOMIC DNA]</scope>
    <source>
        <strain evidence="4">cv. Chang Bougi</strain>
        <strain evidence="3">cv. SW 3</strain>
        <tissue evidence="1">Leaf</tissue>
    </source>
</reference>
<protein>
    <submittedName>
        <fullName evidence="1">CACTA en-spm transposon protein</fullName>
    </submittedName>
</protein>